<sequence>MSVLLEFSGLCSYSAMVLLVIIIIRFWGQWWGGLLVTGVKPTFTYASFCLLPCDHYFHHIHMIKQARGKNTCAFCLLLFLYFRFSHFDYTSSSSIAVSIFFSFLDIRLKKAGLCCYPGLADGCGERKWSPQSTFNRPC</sequence>
<dbReference type="Proteomes" id="UP000325945">
    <property type="component" value="Unassembled WGS sequence"/>
</dbReference>
<keyword evidence="1" id="KW-1133">Transmembrane helix</keyword>
<reference evidence="3" key="1">
    <citation type="submission" date="2019-04" db="EMBL/GenBank/DDBJ databases">
        <title>Friends and foes A comparative genomics studyof 23 Aspergillus species from section Flavi.</title>
        <authorList>
            <consortium name="DOE Joint Genome Institute"/>
            <person name="Kjaerbolling I."/>
            <person name="Vesth T."/>
            <person name="Frisvad J.C."/>
            <person name="Nybo J.L."/>
            <person name="Theobald S."/>
            <person name="Kildgaard S."/>
            <person name="Isbrandt T."/>
            <person name="Kuo A."/>
            <person name="Sato A."/>
            <person name="Lyhne E.K."/>
            <person name="Kogle M.E."/>
            <person name="Wiebenga A."/>
            <person name="Kun R.S."/>
            <person name="Lubbers R.J."/>
            <person name="Makela M.R."/>
            <person name="Barry K."/>
            <person name="Chovatia M."/>
            <person name="Clum A."/>
            <person name="Daum C."/>
            <person name="Haridas S."/>
            <person name="He G."/>
            <person name="LaButti K."/>
            <person name="Lipzen A."/>
            <person name="Mondo S."/>
            <person name="Riley R."/>
            <person name="Salamov A."/>
            <person name="Simmons B.A."/>
            <person name="Magnuson J.K."/>
            <person name="Henrissat B."/>
            <person name="Mortensen U.H."/>
            <person name="Larsen T.O."/>
            <person name="Devries R.P."/>
            <person name="Grigoriev I.V."/>
            <person name="Machida M."/>
            <person name="Baker S.E."/>
            <person name="Andersen M.R."/>
        </authorList>
    </citation>
    <scope>NUCLEOTIDE SEQUENCE [LARGE SCALE GENOMIC DNA]</scope>
    <source>
        <strain evidence="3">CBS 130017</strain>
    </source>
</reference>
<evidence type="ECO:0000313" key="2">
    <source>
        <dbReference type="EMBL" id="KAE8328589.1"/>
    </source>
</evidence>
<gene>
    <name evidence="2" type="ORF">BDV39DRAFT_173608</name>
</gene>
<dbReference type="AlphaFoldDB" id="A0A5N6X950"/>
<keyword evidence="3" id="KW-1185">Reference proteome</keyword>
<feature type="transmembrane region" description="Helical" evidence="1">
    <location>
        <begin position="86"/>
        <end position="104"/>
    </location>
</feature>
<keyword evidence="1" id="KW-0472">Membrane</keyword>
<evidence type="ECO:0000256" key="1">
    <source>
        <dbReference type="SAM" id="Phobius"/>
    </source>
</evidence>
<organism evidence="2 3">
    <name type="scientific">Aspergillus sergii</name>
    <dbReference type="NCBI Taxonomy" id="1034303"/>
    <lineage>
        <taxon>Eukaryota</taxon>
        <taxon>Fungi</taxon>
        <taxon>Dikarya</taxon>
        <taxon>Ascomycota</taxon>
        <taxon>Pezizomycotina</taxon>
        <taxon>Eurotiomycetes</taxon>
        <taxon>Eurotiomycetidae</taxon>
        <taxon>Eurotiales</taxon>
        <taxon>Aspergillaceae</taxon>
        <taxon>Aspergillus</taxon>
        <taxon>Aspergillus subgen. Circumdati</taxon>
    </lineage>
</organism>
<proteinExistence type="predicted"/>
<name>A0A5N6X950_9EURO</name>
<feature type="transmembrane region" description="Helical" evidence="1">
    <location>
        <begin position="7"/>
        <end position="27"/>
    </location>
</feature>
<keyword evidence="1" id="KW-0812">Transmembrane</keyword>
<dbReference type="EMBL" id="ML741784">
    <property type="protein sequence ID" value="KAE8328589.1"/>
    <property type="molecule type" value="Genomic_DNA"/>
</dbReference>
<evidence type="ECO:0000313" key="3">
    <source>
        <dbReference type="Proteomes" id="UP000325945"/>
    </source>
</evidence>
<accession>A0A5N6X950</accession>
<protein>
    <submittedName>
        <fullName evidence="2">Uncharacterized protein</fullName>
    </submittedName>
</protein>